<dbReference type="Proteomes" id="UP000488299">
    <property type="component" value="Unassembled WGS sequence"/>
</dbReference>
<keyword evidence="1" id="KW-0175">Coiled coil</keyword>
<gene>
    <name evidence="3" type="ORF">F5984_19820</name>
</gene>
<proteinExistence type="predicted"/>
<feature type="coiled-coil region" evidence="1">
    <location>
        <begin position="83"/>
        <end position="110"/>
    </location>
</feature>
<protein>
    <submittedName>
        <fullName evidence="3">Uncharacterized protein</fullName>
    </submittedName>
</protein>
<evidence type="ECO:0000313" key="4">
    <source>
        <dbReference type="Proteomes" id="UP000488299"/>
    </source>
</evidence>
<organism evidence="3 4">
    <name type="scientific">Rudanella paleaurantiibacter</name>
    <dbReference type="NCBI Taxonomy" id="2614655"/>
    <lineage>
        <taxon>Bacteria</taxon>
        <taxon>Pseudomonadati</taxon>
        <taxon>Bacteroidota</taxon>
        <taxon>Cytophagia</taxon>
        <taxon>Cytophagales</taxon>
        <taxon>Cytophagaceae</taxon>
        <taxon>Rudanella</taxon>
    </lineage>
</organism>
<dbReference type="EMBL" id="WELI01000009">
    <property type="protein sequence ID" value="KAB7728005.1"/>
    <property type="molecule type" value="Genomic_DNA"/>
</dbReference>
<accession>A0A7J5TV31</accession>
<feature type="region of interest" description="Disordered" evidence="2">
    <location>
        <begin position="125"/>
        <end position="162"/>
    </location>
</feature>
<evidence type="ECO:0000256" key="2">
    <source>
        <dbReference type="SAM" id="MobiDB-lite"/>
    </source>
</evidence>
<name>A0A7J5TV31_9BACT</name>
<dbReference type="AlphaFoldDB" id="A0A7J5TV31"/>
<evidence type="ECO:0000313" key="3">
    <source>
        <dbReference type="EMBL" id="KAB7728005.1"/>
    </source>
</evidence>
<comment type="caution">
    <text evidence="3">The sequence shown here is derived from an EMBL/GenBank/DDBJ whole genome shotgun (WGS) entry which is preliminary data.</text>
</comment>
<keyword evidence="4" id="KW-1185">Reference proteome</keyword>
<dbReference type="RefSeq" id="WP_152125956.1">
    <property type="nucleotide sequence ID" value="NZ_WELI01000009.1"/>
</dbReference>
<reference evidence="3 4" key="1">
    <citation type="submission" date="2019-10" db="EMBL/GenBank/DDBJ databases">
        <title>Rudanella paleaurantiibacter sp. nov., isolated from sludge.</title>
        <authorList>
            <person name="Xu S.Q."/>
        </authorList>
    </citation>
    <scope>NUCLEOTIDE SEQUENCE [LARGE SCALE GENOMIC DNA]</scope>
    <source>
        <strain evidence="3 4">HX-22-17</strain>
    </source>
</reference>
<sequence>MAKNTVTGSFLARMFPTMAKHFLENASQDEVNKAEQEAAVIHQQLNTLGETTETVTAAETTTVGSVAAVVAPEGTEAPGATDLAAMTTRATTAEQKVTALENQVKTLQSERDQYKAWYDKQAKAGTKLPAADATTRNTAAGDEPALSAATSSALEQFRKRRA</sequence>
<evidence type="ECO:0000256" key="1">
    <source>
        <dbReference type="SAM" id="Coils"/>
    </source>
</evidence>